<organism evidence="4 5">
    <name type="scientific">Zymoseptoria brevis</name>
    <dbReference type="NCBI Taxonomy" id="1047168"/>
    <lineage>
        <taxon>Eukaryota</taxon>
        <taxon>Fungi</taxon>
        <taxon>Dikarya</taxon>
        <taxon>Ascomycota</taxon>
        <taxon>Pezizomycotina</taxon>
        <taxon>Dothideomycetes</taxon>
        <taxon>Dothideomycetidae</taxon>
        <taxon>Mycosphaerellales</taxon>
        <taxon>Mycosphaerellaceae</taxon>
        <taxon>Zymoseptoria</taxon>
    </lineage>
</organism>
<evidence type="ECO:0000313" key="5">
    <source>
        <dbReference type="Proteomes" id="UP000033647"/>
    </source>
</evidence>
<keyword evidence="5" id="KW-1185">Reference proteome</keyword>
<dbReference type="InterPro" id="IPR027417">
    <property type="entry name" value="P-loop_NTPase"/>
</dbReference>
<dbReference type="AlphaFoldDB" id="A0A0F4GY87"/>
<feature type="compositionally biased region" description="Acidic residues" evidence="2">
    <location>
        <begin position="514"/>
        <end position="533"/>
    </location>
</feature>
<dbReference type="FunFam" id="3.40.50.300:FF:001827">
    <property type="entry name" value="Septin"/>
    <property type="match status" value="1"/>
</dbReference>
<evidence type="ECO:0000256" key="2">
    <source>
        <dbReference type="SAM" id="MobiDB-lite"/>
    </source>
</evidence>
<feature type="domain" description="Septin-type G" evidence="3">
    <location>
        <begin position="318"/>
        <end position="652"/>
    </location>
</feature>
<dbReference type="Gene3D" id="3.40.50.300">
    <property type="entry name" value="P-loop containing nucleotide triphosphate hydrolases"/>
    <property type="match status" value="1"/>
</dbReference>
<feature type="compositionally biased region" description="Basic and acidic residues" evidence="2">
    <location>
        <begin position="10"/>
        <end position="19"/>
    </location>
</feature>
<feature type="compositionally biased region" description="Pro residues" evidence="2">
    <location>
        <begin position="21"/>
        <end position="30"/>
    </location>
</feature>
<dbReference type="Pfam" id="PF00735">
    <property type="entry name" value="Septin"/>
    <property type="match status" value="3"/>
</dbReference>
<comment type="similarity">
    <text evidence="1">Belongs to the TRAFAC class TrmE-Era-EngA-EngB-Septin-like GTPase superfamily. Septin GTPase family.</text>
</comment>
<dbReference type="OrthoDB" id="5337438at2759"/>
<feature type="compositionally biased region" description="Pro residues" evidence="2">
    <location>
        <begin position="119"/>
        <end position="134"/>
    </location>
</feature>
<reference evidence="4 5" key="1">
    <citation type="submission" date="2015-03" db="EMBL/GenBank/DDBJ databases">
        <title>RNA-seq based gene annotation and comparative genomics of four Zymoseptoria species reveal species-specific pathogenicity related genes and transposable element activity.</title>
        <authorList>
            <person name="Grandaubert J."/>
            <person name="Bhattacharyya A."/>
            <person name="Stukenbrock E.H."/>
        </authorList>
    </citation>
    <scope>NUCLEOTIDE SEQUENCE [LARGE SCALE GENOMIC DNA]</scope>
    <source>
        <strain evidence="4 5">Zb18110</strain>
    </source>
</reference>
<dbReference type="PANTHER" id="PTHR18884">
    <property type="entry name" value="SEPTIN"/>
    <property type="match status" value="1"/>
</dbReference>
<feature type="compositionally biased region" description="Polar residues" evidence="2">
    <location>
        <begin position="535"/>
        <end position="549"/>
    </location>
</feature>
<evidence type="ECO:0000256" key="1">
    <source>
        <dbReference type="RuleBase" id="RU004560"/>
    </source>
</evidence>
<keyword evidence="1" id="KW-0547">Nucleotide-binding</keyword>
<dbReference type="STRING" id="1047168.A0A0F4GY87"/>
<feature type="compositionally biased region" description="Low complexity" evidence="2">
    <location>
        <begin position="102"/>
        <end position="111"/>
    </location>
</feature>
<dbReference type="SUPFAM" id="SSF52540">
    <property type="entry name" value="P-loop containing nucleoside triphosphate hydrolases"/>
    <property type="match status" value="1"/>
</dbReference>
<name>A0A0F4GY87_9PEZI</name>
<evidence type="ECO:0000313" key="4">
    <source>
        <dbReference type="EMBL" id="KJY02377.1"/>
    </source>
</evidence>
<proteinExistence type="inferred from homology"/>
<sequence>MATGFNLAERLSDRGDWSSHRPPPPIPLPAVPDLIPSPSHDDFQNIIHQSNTTYPSVTPRNTRSASISVHPRPPTATDLDADNKPTDRTFSLGRRSRDRGNSFSFSSLRRSSSFRRENPPPADSEPPPPLPPLPNTLISHAHGNAASRKSNDSPALPSSPFKMLRKVSRQRATPSLPPPPPPSEPPHLPTLNKLPDLATFGGEDIRPDSLAIFNNAYTTSNIPQQQPRTTNAANFSRPHAMAPALITSTSSSPPGYVANSSSSPRSNVPARPAARGEYVVDPYEHSRTSSMAHRGRFSYASSIVNSTNSPRRVRRRKDPTPFNVLVVGAKNSGKTSFVNFLRHSLSKTPHQSPGHVEDHGGSFTSHYLETEMSGERVGLTLWDSAGLEKSVVDLQLREMTTFVESKFEDTFVEEQKVMRSPGVKDTHIHCVLLILDPVNLDSTINKSAVFKKTGDFKGSLDNDLDLQVVQALWGKTTVIPVIGKADTLTTGHVAYLKRAVWSSIKSSNLDPLEALELEDTNESDKGESDEEDGGNLSTDQSDSDLPTPSKSRRESHKRQPSHPSMVDPTDTPYLPMSILSPDPYDLPPFVPKVKAGSKVGRRFPWGVADPHDAAHCDFGRLRDSVFLEWRSELRDLSRSKWYENWRTTRLNHTSTVVGARKVRGAASMVGNGSTRFGDARAGSASLDVARGASAMPRSASGLSAVGEGAAVNGDAGDRKISSAAPASEIGSVRRT</sequence>
<feature type="compositionally biased region" description="Polar residues" evidence="2">
    <location>
        <begin position="246"/>
        <end position="266"/>
    </location>
</feature>
<dbReference type="Proteomes" id="UP000033647">
    <property type="component" value="Unassembled WGS sequence"/>
</dbReference>
<dbReference type="PROSITE" id="PS51719">
    <property type="entry name" value="G_SEPTIN"/>
    <property type="match status" value="1"/>
</dbReference>
<keyword evidence="1" id="KW-0342">GTP-binding</keyword>
<feature type="region of interest" description="Disordered" evidence="2">
    <location>
        <begin position="1"/>
        <end position="202"/>
    </location>
</feature>
<feature type="compositionally biased region" description="Pro residues" evidence="2">
    <location>
        <begin position="175"/>
        <end position="188"/>
    </location>
</feature>
<feature type="compositionally biased region" description="Polar residues" evidence="2">
    <location>
        <begin position="46"/>
        <end position="67"/>
    </location>
</feature>
<dbReference type="InterPro" id="IPR030379">
    <property type="entry name" value="G_SEPTIN_dom"/>
</dbReference>
<dbReference type="EMBL" id="LAFY01000053">
    <property type="protein sequence ID" value="KJY02377.1"/>
    <property type="molecule type" value="Genomic_DNA"/>
</dbReference>
<feature type="region of interest" description="Disordered" evidence="2">
    <location>
        <begin position="514"/>
        <end position="578"/>
    </location>
</feature>
<accession>A0A0F4GY87</accession>
<protein>
    <recommendedName>
        <fullName evidence="3">Septin-type G domain-containing protein</fullName>
    </recommendedName>
</protein>
<comment type="caution">
    <text evidence="4">The sequence shown here is derived from an EMBL/GenBank/DDBJ whole genome shotgun (WGS) entry which is preliminary data.</text>
</comment>
<evidence type="ECO:0000259" key="3">
    <source>
        <dbReference type="PROSITE" id="PS51719"/>
    </source>
</evidence>
<gene>
    <name evidence="4" type="ORF">TI39_contig56g00002</name>
</gene>
<dbReference type="GO" id="GO:0005525">
    <property type="term" value="F:GTP binding"/>
    <property type="evidence" value="ECO:0007669"/>
    <property type="project" value="UniProtKB-KW"/>
</dbReference>
<feature type="region of interest" description="Disordered" evidence="2">
    <location>
        <begin position="245"/>
        <end position="273"/>
    </location>
</feature>
<feature type="region of interest" description="Disordered" evidence="2">
    <location>
        <begin position="712"/>
        <end position="735"/>
    </location>
</feature>